<name>A0A9D4EQ79_DREPO</name>
<reference evidence="1" key="1">
    <citation type="journal article" date="2019" name="bioRxiv">
        <title>The Genome of the Zebra Mussel, Dreissena polymorpha: A Resource for Invasive Species Research.</title>
        <authorList>
            <person name="McCartney M.A."/>
            <person name="Auch B."/>
            <person name="Kono T."/>
            <person name="Mallez S."/>
            <person name="Zhang Y."/>
            <person name="Obille A."/>
            <person name="Becker A."/>
            <person name="Abrahante J.E."/>
            <person name="Garbe J."/>
            <person name="Badalamenti J.P."/>
            <person name="Herman A."/>
            <person name="Mangelson H."/>
            <person name="Liachko I."/>
            <person name="Sullivan S."/>
            <person name="Sone E.D."/>
            <person name="Koren S."/>
            <person name="Silverstein K.A.T."/>
            <person name="Beckman K.B."/>
            <person name="Gohl D.M."/>
        </authorList>
    </citation>
    <scope>NUCLEOTIDE SEQUENCE</scope>
    <source>
        <strain evidence="1">Duluth1</strain>
        <tissue evidence="1">Whole animal</tissue>
    </source>
</reference>
<accession>A0A9D4EQ79</accession>
<gene>
    <name evidence="1" type="ORF">DPMN_161325</name>
</gene>
<reference evidence="1" key="2">
    <citation type="submission" date="2020-11" db="EMBL/GenBank/DDBJ databases">
        <authorList>
            <person name="McCartney M.A."/>
            <person name="Auch B."/>
            <person name="Kono T."/>
            <person name="Mallez S."/>
            <person name="Becker A."/>
            <person name="Gohl D.M."/>
            <person name="Silverstein K.A.T."/>
            <person name="Koren S."/>
            <person name="Bechman K.B."/>
            <person name="Herman A."/>
            <person name="Abrahante J.E."/>
            <person name="Garbe J."/>
        </authorList>
    </citation>
    <scope>NUCLEOTIDE SEQUENCE</scope>
    <source>
        <strain evidence="1">Duluth1</strain>
        <tissue evidence="1">Whole animal</tissue>
    </source>
</reference>
<evidence type="ECO:0000313" key="1">
    <source>
        <dbReference type="EMBL" id="KAH3783388.1"/>
    </source>
</evidence>
<protein>
    <submittedName>
        <fullName evidence="1">Uncharacterized protein</fullName>
    </submittedName>
</protein>
<dbReference type="AlphaFoldDB" id="A0A9D4EQ79"/>
<sequence length="65" mass="7379">MGTAVTVCPLTITESLTTVTTVISDAFNDIFFWHHLMLKTDQLNALQLSELCEKYALKKQNKNFT</sequence>
<dbReference type="EMBL" id="JAIWYP010000008">
    <property type="protein sequence ID" value="KAH3783388.1"/>
    <property type="molecule type" value="Genomic_DNA"/>
</dbReference>
<dbReference type="Proteomes" id="UP000828390">
    <property type="component" value="Unassembled WGS sequence"/>
</dbReference>
<keyword evidence="2" id="KW-1185">Reference proteome</keyword>
<evidence type="ECO:0000313" key="2">
    <source>
        <dbReference type="Proteomes" id="UP000828390"/>
    </source>
</evidence>
<proteinExistence type="predicted"/>
<comment type="caution">
    <text evidence="1">The sequence shown here is derived from an EMBL/GenBank/DDBJ whole genome shotgun (WGS) entry which is preliminary data.</text>
</comment>
<organism evidence="1 2">
    <name type="scientific">Dreissena polymorpha</name>
    <name type="common">Zebra mussel</name>
    <name type="synonym">Mytilus polymorpha</name>
    <dbReference type="NCBI Taxonomy" id="45954"/>
    <lineage>
        <taxon>Eukaryota</taxon>
        <taxon>Metazoa</taxon>
        <taxon>Spiralia</taxon>
        <taxon>Lophotrochozoa</taxon>
        <taxon>Mollusca</taxon>
        <taxon>Bivalvia</taxon>
        <taxon>Autobranchia</taxon>
        <taxon>Heteroconchia</taxon>
        <taxon>Euheterodonta</taxon>
        <taxon>Imparidentia</taxon>
        <taxon>Neoheterodontei</taxon>
        <taxon>Myida</taxon>
        <taxon>Dreissenoidea</taxon>
        <taxon>Dreissenidae</taxon>
        <taxon>Dreissena</taxon>
    </lineage>
</organism>